<feature type="transmembrane region" description="Helical" evidence="6">
    <location>
        <begin position="83"/>
        <end position="103"/>
    </location>
</feature>
<evidence type="ECO:0000256" key="2">
    <source>
        <dbReference type="ARBA" id="ARBA00022475"/>
    </source>
</evidence>
<keyword evidence="9" id="KW-1185">Reference proteome</keyword>
<evidence type="ECO:0000256" key="6">
    <source>
        <dbReference type="SAM" id="Phobius"/>
    </source>
</evidence>
<dbReference type="Proteomes" id="UP000011560">
    <property type="component" value="Unassembled WGS sequence"/>
</dbReference>
<dbReference type="EMBL" id="AOIQ01000017">
    <property type="protein sequence ID" value="ELZ09420.1"/>
    <property type="molecule type" value="Genomic_DNA"/>
</dbReference>
<dbReference type="GO" id="GO:0016413">
    <property type="term" value="F:O-acetyltransferase activity"/>
    <property type="evidence" value="ECO:0007669"/>
    <property type="project" value="TreeGrafter"/>
</dbReference>
<evidence type="ECO:0000259" key="7">
    <source>
        <dbReference type="Pfam" id="PF01757"/>
    </source>
</evidence>
<feature type="transmembrane region" description="Helical" evidence="6">
    <location>
        <begin position="193"/>
        <end position="210"/>
    </location>
</feature>
<feature type="domain" description="Acyltransferase 3" evidence="7">
    <location>
        <begin position="6"/>
        <end position="324"/>
    </location>
</feature>
<evidence type="ECO:0000256" key="3">
    <source>
        <dbReference type="ARBA" id="ARBA00022692"/>
    </source>
</evidence>
<accession>M0BEZ9</accession>
<dbReference type="GO" id="GO:0009246">
    <property type="term" value="P:enterobacterial common antigen biosynthetic process"/>
    <property type="evidence" value="ECO:0007669"/>
    <property type="project" value="TreeGrafter"/>
</dbReference>
<evidence type="ECO:0000313" key="9">
    <source>
        <dbReference type="Proteomes" id="UP000011560"/>
    </source>
</evidence>
<feature type="transmembrane region" description="Helical" evidence="6">
    <location>
        <begin position="134"/>
        <end position="155"/>
    </location>
</feature>
<feature type="transmembrane region" description="Helical" evidence="6">
    <location>
        <begin position="43"/>
        <end position="62"/>
    </location>
</feature>
<name>M0BEZ9_9EURY</name>
<keyword evidence="5 6" id="KW-0472">Membrane</keyword>
<feature type="transmembrane region" description="Helical" evidence="6">
    <location>
        <begin position="162"/>
        <end position="181"/>
    </location>
</feature>
<dbReference type="InterPro" id="IPR002656">
    <property type="entry name" value="Acyl_transf_3_dom"/>
</dbReference>
<dbReference type="OrthoDB" id="197377at2157"/>
<keyword evidence="8" id="KW-0808">Transferase</keyword>
<keyword evidence="4 6" id="KW-1133">Transmembrane helix</keyword>
<dbReference type="PANTHER" id="PTHR40074">
    <property type="entry name" value="O-ACETYLTRANSFERASE WECH"/>
    <property type="match status" value="1"/>
</dbReference>
<evidence type="ECO:0000313" key="8">
    <source>
        <dbReference type="EMBL" id="ELZ09420.1"/>
    </source>
</evidence>
<feature type="transmembrane region" description="Helical" evidence="6">
    <location>
        <begin position="260"/>
        <end position="279"/>
    </location>
</feature>
<evidence type="ECO:0000256" key="1">
    <source>
        <dbReference type="ARBA" id="ARBA00004651"/>
    </source>
</evidence>
<keyword evidence="8" id="KW-0012">Acyltransferase</keyword>
<dbReference type="GO" id="GO:0005886">
    <property type="term" value="C:plasma membrane"/>
    <property type="evidence" value="ECO:0007669"/>
    <property type="project" value="UniProtKB-SubCell"/>
</dbReference>
<feature type="transmembrane region" description="Helical" evidence="6">
    <location>
        <begin position="319"/>
        <end position="338"/>
    </location>
</feature>
<evidence type="ECO:0000256" key="5">
    <source>
        <dbReference type="ARBA" id="ARBA00023136"/>
    </source>
</evidence>
<dbReference type="RefSeq" id="WP_007702441.1">
    <property type="nucleotide sequence ID" value="NZ_AOIQ01000017.1"/>
</dbReference>
<organism evidence="8 9">
    <name type="scientific">Halovivax asiaticus JCM 14624</name>
    <dbReference type="NCBI Taxonomy" id="1227490"/>
    <lineage>
        <taxon>Archaea</taxon>
        <taxon>Methanobacteriati</taxon>
        <taxon>Methanobacteriota</taxon>
        <taxon>Stenosarchaea group</taxon>
        <taxon>Halobacteria</taxon>
        <taxon>Halobacteriales</taxon>
        <taxon>Natrialbaceae</taxon>
        <taxon>Halovivax</taxon>
    </lineage>
</organism>
<feature type="transmembrane region" description="Helical" evidence="6">
    <location>
        <begin position="291"/>
        <end position="313"/>
    </location>
</feature>
<keyword evidence="2" id="KW-1003">Cell membrane</keyword>
<protein>
    <submittedName>
        <fullName evidence="8">Acyltransferase 3</fullName>
    </submittedName>
</protein>
<dbReference type="Pfam" id="PF01757">
    <property type="entry name" value="Acyl_transf_3"/>
    <property type="match status" value="1"/>
</dbReference>
<dbReference type="PANTHER" id="PTHR40074:SF2">
    <property type="entry name" value="O-ACETYLTRANSFERASE WECH"/>
    <property type="match status" value="1"/>
</dbReference>
<evidence type="ECO:0000256" key="4">
    <source>
        <dbReference type="ARBA" id="ARBA00022989"/>
    </source>
</evidence>
<comment type="subcellular location">
    <subcellularLocation>
        <location evidence="1">Cell membrane</location>
        <topology evidence="1">Multi-pass membrane protein</topology>
    </subcellularLocation>
</comment>
<proteinExistence type="predicted"/>
<dbReference type="STRING" id="1227490.C479_11390"/>
<sequence length="370" mass="39951">MSERIASIDVGRAVAIGFVVVLHAEVLRGMGAAGNAVYFATDAVGRFAVPFFFLTSGYLFATKTERVSRGEYVRSYVARVTSIYGYAVAIYLPLAVVTAGALASQSGASVGRAVIESLAAGLDPLGLVYYGDSVIYHLWFLPALVFSIGFLYAFVATGLTRYALPIAACLHVIGLLAESYTMGPTLSIQARDALFFGAFYTTLGYCMHTWSWHPDPDRRNRYLGLAALGAIGHLAEHYVLGYVLTDETLRTTAYTPEFSLLTVFYSTALFCYVLATPSLGRETPVPTIGRYAVGVYVYHPIALFALDGVAAFLGVANAGLLAVIGWELLVPIVAYAVSLEGYRRIGARDGSKRLRRAIIAAIPTRTTREQ</sequence>
<feature type="transmembrane region" description="Helical" evidence="6">
    <location>
        <begin position="222"/>
        <end position="240"/>
    </location>
</feature>
<comment type="caution">
    <text evidence="8">The sequence shown here is derived from an EMBL/GenBank/DDBJ whole genome shotgun (WGS) entry which is preliminary data.</text>
</comment>
<gene>
    <name evidence="8" type="ORF">C479_11390</name>
</gene>
<reference evidence="8 9" key="1">
    <citation type="journal article" date="2014" name="PLoS Genet.">
        <title>Phylogenetically driven sequencing of extremely halophilic archaea reveals strategies for static and dynamic osmo-response.</title>
        <authorList>
            <person name="Becker E.A."/>
            <person name="Seitzer P.M."/>
            <person name="Tritt A."/>
            <person name="Larsen D."/>
            <person name="Krusor M."/>
            <person name="Yao A.I."/>
            <person name="Wu D."/>
            <person name="Madern D."/>
            <person name="Eisen J.A."/>
            <person name="Darling A.E."/>
            <person name="Facciotti M.T."/>
        </authorList>
    </citation>
    <scope>NUCLEOTIDE SEQUENCE [LARGE SCALE GENOMIC DNA]</scope>
    <source>
        <strain evidence="8 9">JCM 14624</strain>
    </source>
</reference>
<keyword evidence="3 6" id="KW-0812">Transmembrane</keyword>
<dbReference type="AlphaFoldDB" id="M0BEZ9"/>
<feature type="transmembrane region" description="Helical" evidence="6">
    <location>
        <begin position="12"/>
        <end position="31"/>
    </location>
</feature>